<evidence type="ECO:0000313" key="1">
    <source>
        <dbReference type="EMBL" id="MBM7129498.1"/>
    </source>
</evidence>
<proteinExistence type="predicted"/>
<gene>
    <name evidence="1" type="ORF">ISS99_08175</name>
</gene>
<dbReference type="Proteomes" id="UP001430193">
    <property type="component" value="Unassembled WGS sequence"/>
</dbReference>
<sequence length="146" mass="16989">MTAHHLTIMHYPPRQPYRCMEVESPSWEDIAAAIRRMDDNEYPVVQLSWEDVETCCEDESSFNIFGGVACGFALSEMNGWRLEDPNGSDEEVRLWQSDQGYFCERKNLIVEIELVLKLTRIYFETGSYDEVRRAWSEHLAPCKSAN</sequence>
<evidence type="ECO:0000313" key="2">
    <source>
        <dbReference type="Proteomes" id="UP001430193"/>
    </source>
</evidence>
<dbReference type="RefSeq" id="WP_204631119.1">
    <property type="nucleotide sequence ID" value="NZ_BSOC01000003.1"/>
</dbReference>
<name>A0ABS2KE95_9GAMM</name>
<keyword evidence="2" id="KW-1185">Reference proteome</keyword>
<comment type="caution">
    <text evidence="1">The sequence shown here is derived from an EMBL/GenBank/DDBJ whole genome shotgun (WGS) entry which is preliminary data.</text>
</comment>
<protein>
    <submittedName>
        <fullName evidence="1">Uncharacterized protein</fullName>
    </submittedName>
</protein>
<accession>A0ABS2KE95</accession>
<organism evidence="1 2">
    <name type="scientific">Dyella mobilis</name>
    <dbReference type="NCBI Taxonomy" id="1849582"/>
    <lineage>
        <taxon>Bacteria</taxon>
        <taxon>Pseudomonadati</taxon>
        <taxon>Pseudomonadota</taxon>
        <taxon>Gammaproteobacteria</taxon>
        <taxon>Lysobacterales</taxon>
        <taxon>Rhodanobacteraceae</taxon>
        <taxon>Dyella</taxon>
    </lineage>
</organism>
<dbReference type="EMBL" id="JADIKF010000038">
    <property type="protein sequence ID" value="MBM7129498.1"/>
    <property type="molecule type" value="Genomic_DNA"/>
</dbReference>
<reference evidence="1" key="1">
    <citation type="submission" date="2020-10" db="EMBL/GenBank/DDBJ databases">
        <title>Phylogeny of dyella-like bacteria.</title>
        <authorList>
            <person name="Fu J."/>
        </authorList>
    </citation>
    <scope>NUCLEOTIDE SEQUENCE</scope>
    <source>
        <strain evidence="1">DHON07</strain>
    </source>
</reference>